<organism evidence="1 2">
    <name type="scientific">Paenibacillus mucilaginosus (strain KNP414)</name>
    <dbReference type="NCBI Taxonomy" id="1036673"/>
    <lineage>
        <taxon>Bacteria</taxon>
        <taxon>Bacillati</taxon>
        <taxon>Bacillota</taxon>
        <taxon>Bacilli</taxon>
        <taxon>Bacillales</taxon>
        <taxon>Paenibacillaceae</taxon>
        <taxon>Paenibacillus</taxon>
    </lineage>
</organism>
<dbReference type="HOGENOM" id="CLU_2570565_0_0_9"/>
<protein>
    <submittedName>
        <fullName evidence="1">Uncharacterized protein</fullName>
    </submittedName>
</protein>
<dbReference type="AlphaFoldDB" id="F8F4K4"/>
<reference evidence="1 2" key="2">
    <citation type="journal article" date="2013" name="Genome Announc.">
        <title>Genome Sequence of Growth-Improving Paenibacillus mucilaginosus Strain KNP414.</title>
        <authorList>
            <person name="Lu J.J."/>
            <person name="Wang J.F."/>
            <person name="Hu X.F."/>
        </authorList>
    </citation>
    <scope>NUCLEOTIDE SEQUENCE [LARGE SCALE GENOMIC DNA]</scope>
    <source>
        <strain evidence="1 2">KNP414</strain>
    </source>
</reference>
<dbReference type="KEGG" id="pms:KNP414_00806"/>
<evidence type="ECO:0000313" key="1">
    <source>
        <dbReference type="EMBL" id="AEI39396.1"/>
    </source>
</evidence>
<accession>F8F4K4</accession>
<name>F8F4K4_PAEMK</name>
<dbReference type="Proteomes" id="UP000006620">
    <property type="component" value="Chromosome"/>
</dbReference>
<proteinExistence type="predicted"/>
<gene>
    <name evidence="1" type="ordered locus">KNP414_00806</name>
</gene>
<dbReference type="PATRIC" id="fig|1036673.3.peg.714"/>
<evidence type="ECO:0000313" key="2">
    <source>
        <dbReference type="Proteomes" id="UP000006620"/>
    </source>
</evidence>
<sequence length="81" mass="8910">MGWSRMLGDRSKKILKNGKTGSLGDKGSALGAKTKIISSTNINKVKQILTIVTLSKWLISRFSFLSDDTITSYYGRKVEGL</sequence>
<reference evidence="2" key="1">
    <citation type="submission" date="2011-06" db="EMBL/GenBank/DDBJ databases">
        <title>Complete genome sequence of Paenibacillus mucilaginosus KNP414.</title>
        <authorList>
            <person name="Wang J."/>
            <person name="Hu S."/>
            <person name="Hu X."/>
            <person name="Zhang B."/>
            <person name="Dong D."/>
            <person name="Zhang S."/>
            <person name="Zhao K."/>
            <person name="Wu D."/>
        </authorList>
    </citation>
    <scope>NUCLEOTIDE SEQUENCE [LARGE SCALE GENOMIC DNA]</scope>
    <source>
        <strain evidence="2">KNP414</strain>
    </source>
</reference>
<dbReference type="EMBL" id="CP002869">
    <property type="protein sequence ID" value="AEI39396.1"/>
    <property type="molecule type" value="Genomic_DNA"/>
</dbReference>